<feature type="transmembrane region" description="Helical" evidence="1">
    <location>
        <begin position="73"/>
        <end position="92"/>
    </location>
</feature>
<reference evidence="2 3" key="1">
    <citation type="submission" date="2019-10" db="EMBL/GenBank/DDBJ databases">
        <title>Isolation, Identification of Microvirga thermotolerans HR1, a novel thermophilic bacterium and Comparative Genomics of the genus Microvirga.</title>
        <authorList>
            <person name="Li J."/>
            <person name="Zhang W."/>
            <person name="Lin M."/>
            <person name="Wang J."/>
        </authorList>
    </citation>
    <scope>NUCLEOTIDE SEQUENCE [LARGE SCALE GENOMIC DNA]</scope>
    <source>
        <strain evidence="2 3">HR1</strain>
    </source>
</reference>
<evidence type="ECO:0000256" key="1">
    <source>
        <dbReference type="SAM" id="Phobius"/>
    </source>
</evidence>
<keyword evidence="1" id="KW-0472">Membrane</keyword>
<sequence>MNLSILLPFLGIVAGGAMLAAQAPVNASLARAVGDPLLAACISFGIGFLALSVIGLARGAWPTGAALAGAPWWSWLGGVLGAFYVAVVIWGVPKLGAVSTIAALVFGQLVAALVLDALGAFGLPVHAVSWQRLLAATLIFSGLLLSRAG</sequence>
<dbReference type="AlphaFoldDB" id="A0A5P9K0P9"/>
<evidence type="ECO:0000313" key="3">
    <source>
        <dbReference type="Proteomes" id="UP000325614"/>
    </source>
</evidence>
<dbReference type="InterPro" id="IPR006750">
    <property type="entry name" value="YdcZ"/>
</dbReference>
<gene>
    <name evidence="2" type="ORF">GDR74_15400</name>
</gene>
<accession>A0A5P9K0P9</accession>
<feature type="transmembrane region" description="Helical" evidence="1">
    <location>
        <begin position="130"/>
        <end position="148"/>
    </location>
</feature>
<dbReference type="RefSeq" id="WP_152587120.1">
    <property type="nucleotide sequence ID" value="NZ_CP045423.1"/>
</dbReference>
<feature type="transmembrane region" description="Helical" evidence="1">
    <location>
        <begin position="42"/>
        <end position="61"/>
    </location>
</feature>
<dbReference type="Pfam" id="PF04657">
    <property type="entry name" value="DMT_YdcZ"/>
    <property type="match status" value="1"/>
</dbReference>
<dbReference type="PANTHER" id="PTHR34821">
    <property type="entry name" value="INNER MEMBRANE PROTEIN YDCZ"/>
    <property type="match status" value="1"/>
</dbReference>
<dbReference type="GO" id="GO:0005886">
    <property type="term" value="C:plasma membrane"/>
    <property type="evidence" value="ECO:0007669"/>
    <property type="project" value="TreeGrafter"/>
</dbReference>
<protein>
    <submittedName>
        <fullName evidence="2">EamA-like transporter family protein</fullName>
    </submittedName>
</protein>
<organism evidence="2 3">
    <name type="scientific">Microvirga thermotolerans</name>
    <dbReference type="NCBI Taxonomy" id="2651334"/>
    <lineage>
        <taxon>Bacteria</taxon>
        <taxon>Pseudomonadati</taxon>
        <taxon>Pseudomonadota</taxon>
        <taxon>Alphaproteobacteria</taxon>
        <taxon>Hyphomicrobiales</taxon>
        <taxon>Methylobacteriaceae</taxon>
        <taxon>Microvirga</taxon>
    </lineage>
</organism>
<proteinExistence type="predicted"/>
<keyword evidence="1" id="KW-1133">Transmembrane helix</keyword>
<keyword evidence="3" id="KW-1185">Reference proteome</keyword>
<evidence type="ECO:0000313" key="2">
    <source>
        <dbReference type="EMBL" id="QFU17486.1"/>
    </source>
</evidence>
<keyword evidence="1" id="KW-0812">Transmembrane</keyword>
<dbReference type="EMBL" id="CP045423">
    <property type="protein sequence ID" value="QFU17486.1"/>
    <property type="molecule type" value="Genomic_DNA"/>
</dbReference>
<feature type="transmembrane region" description="Helical" evidence="1">
    <location>
        <begin position="98"/>
        <end position="118"/>
    </location>
</feature>
<dbReference type="Proteomes" id="UP000325614">
    <property type="component" value="Chromosome"/>
</dbReference>
<dbReference type="KEGG" id="mico:GDR74_15400"/>
<name>A0A5P9K0P9_9HYPH</name>
<dbReference type="PANTHER" id="PTHR34821:SF2">
    <property type="entry name" value="INNER MEMBRANE PROTEIN YDCZ"/>
    <property type="match status" value="1"/>
</dbReference>